<dbReference type="PRINTS" id="PR00463">
    <property type="entry name" value="EP450I"/>
</dbReference>
<comment type="caution">
    <text evidence="7">The sequence shown here is derived from an EMBL/GenBank/DDBJ whole genome shotgun (WGS) entry which is preliminary data.</text>
</comment>
<name>A0ABP0D905_9PEZI</name>
<dbReference type="InterPro" id="IPR050121">
    <property type="entry name" value="Cytochrome_P450_monoxygenase"/>
</dbReference>
<dbReference type="Proteomes" id="UP001642501">
    <property type="component" value="Unassembled WGS sequence"/>
</dbReference>
<dbReference type="PRINTS" id="PR00385">
    <property type="entry name" value="P450"/>
</dbReference>
<dbReference type="PANTHER" id="PTHR24305">
    <property type="entry name" value="CYTOCHROME P450"/>
    <property type="match status" value="1"/>
</dbReference>
<keyword evidence="3 5" id="KW-0479">Metal-binding</keyword>
<protein>
    <recommendedName>
        <fullName evidence="9">Benzoate 4-monooxygenase cytochrome P450</fullName>
    </recommendedName>
</protein>
<keyword evidence="5" id="KW-0560">Oxidoreductase</keyword>
<feature type="transmembrane region" description="Helical" evidence="6">
    <location>
        <begin position="20"/>
        <end position="37"/>
    </location>
</feature>
<organism evidence="7 8">
    <name type="scientific">Sporothrix epigloea</name>
    <dbReference type="NCBI Taxonomy" id="1892477"/>
    <lineage>
        <taxon>Eukaryota</taxon>
        <taxon>Fungi</taxon>
        <taxon>Dikarya</taxon>
        <taxon>Ascomycota</taxon>
        <taxon>Pezizomycotina</taxon>
        <taxon>Sordariomycetes</taxon>
        <taxon>Sordariomycetidae</taxon>
        <taxon>Ophiostomatales</taxon>
        <taxon>Ophiostomataceae</taxon>
        <taxon>Sporothrix</taxon>
    </lineage>
</organism>
<evidence type="ECO:0000256" key="5">
    <source>
        <dbReference type="RuleBase" id="RU000461"/>
    </source>
</evidence>
<evidence type="ECO:0000313" key="8">
    <source>
        <dbReference type="Proteomes" id="UP001642501"/>
    </source>
</evidence>
<dbReference type="CDD" id="cd11059">
    <property type="entry name" value="CYP_fungal"/>
    <property type="match status" value="1"/>
</dbReference>
<keyword evidence="6" id="KW-1133">Transmembrane helix</keyword>
<comment type="similarity">
    <text evidence="5">Belongs to the cytochrome P450 family.</text>
</comment>
<keyword evidence="5" id="KW-0503">Monooxygenase</keyword>
<keyword evidence="4 5" id="KW-0408">Iron</keyword>
<keyword evidence="8" id="KW-1185">Reference proteome</keyword>
<dbReference type="PROSITE" id="PS00086">
    <property type="entry name" value="CYTOCHROME_P450"/>
    <property type="match status" value="1"/>
</dbReference>
<keyword evidence="6" id="KW-0472">Membrane</keyword>
<dbReference type="PROSITE" id="PS51257">
    <property type="entry name" value="PROKAR_LIPOPROTEIN"/>
    <property type="match status" value="1"/>
</dbReference>
<sequence length="584" mass="66471">MDSNRILTHAAQAIASCNNAITALAFAIIAFILYYTYEFRKNSDLHKIPGPYLFALTKWRLALEDWRGTRTMCLRNLHEQYGPAVRVGPTEVSFASQDALRTIYGAGSGFERTSFYRMFDVYGRQNLFTFGPARQHAERKKALAHAYSKTTVLHPEATATPLIQKNVRSYLALIESQRNDDNDKTRGHEIFHSLHWFSLDSITGFLYGDRFGGTHALQQSHHSCDQDRRLLDDILDPARRRLSWFAVHLPKYTRWLYTRTGLLEKVVQILRLLPMDKPSTYTAIRAHALKSWYSFEESLTTDSTEIQPISERDLSTSQSIMGRLYQHNLSSQIKTGSLRTSSCLMDGLDMASELADHLLAGIDTTSDAIMFAIWALSRPEQAHYQARLLDEVAAMSDANGEIDQHGNPTADASDKLPFLAAVIKETLRLYAPLPATEPRMRTSSKGALIDGWRIPAETVVGMDPYTMHRNPEIFREPLVFRPDRWLAGQGSETDDEHATMRRWFWAFSSGGRMCIGMHLAMAEMTMLLAAIYRKYTTRLHFKQQNASPGITSRFEVFCDETMPNITEHECWVHFDPIENVNKAA</sequence>
<dbReference type="InterPro" id="IPR036396">
    <property type="entry name" value="Cyt_P450_sf"/>
</dbReference>
<gene>
    <name evidence="7" type="ORF">SEPCBS57363_001208</name>
</gene>
<keyword evidence="6" id="KW-0812">Transmembrane</keyword>
<accession>A0ABP0D905</accession>
<evidence type="ECO:0000313" key="7">
    <source>
        <dbReference type="EMBL" id="CAK7264690.1"/>
    </source>
</evidence>
<evidence type="ECO:0000256" key="4">
    <source>
        <dbReference type="ARBA" id="ARBA00023004"/>
    </source>
</evidence>
<keyword evidence="2 5" id="KW-0349">Heme</keyword>
<dbReference type="InterPro" id="IPR017972">
    <property type="entry name" value="Cyt_P450_CS"/>
</dbReference>
<evidence type="ECO:0000256" key="2">
    <source>
        <dbReference type="ARBA" id="ARBA00022617"/>
    </source>
</evidence>
<evidence type="ECO:0000256" key="1">
    <source>
        <dbReference type="ARBA" id="ARBA00001971"/>
    </source>
</evidence>
<dbReference type="InterPro" id="IPR001128">
    <property type="entry name" value="Cyt_P450"/>
</dbReference>
<dbReference type="Gene3D" id="1.10.630.10">
    <property type="entry name" value="Cytochrome P450"/>
    <property type="match status" value="1"/>
</dbReference>
<reference evidence="7 8" key="1">
    <citation type="submission" date="2024-01" db="EMBL/GenBank/DDBJ databases">
        <authorList>
            <person name="Allen C."/>
            <person name="Tagirdzhanova G."/>
        </authorList>
    </citation>
    <scope>NUCLEOTIDE SEQUENCE [LARGE SCALE GENOMIC DNA]</scope>
    <source>
        <strain evidence="7 8">CBS 573.63</strain>
    </source>
</reference>
<evidence type="ECO:0008006" key="9">
    <source>
        <dbReference type="Google" id="ProtNLM"/>
    </source>
</evidence>
<dbReference type="PANTHER" id="PTHR24305:SF164">
    <property type="entry name" value="P450, PUTATIVE (EUROFUNG)-RELATED"/>
    <property type="match status" value="1"/>
</dbReference>
<comment type="cofactor">
    <cofactor evidence="1">
        <name>heme</name>
        <dbReference type="ChEBI" id="CHEBI:30413"/>
    </cofactor>
</comment>
<evidence type="ECO:0000256" key="3">
    <source>
        <dbReference type="ARBA" id="ARBA00022723"/>
    </source>
</evidence>
<dbReference type="Pfam" id="PF00067">
    <property type="entry name" value="p450"/>
    <property type="match status" value="1"/>
</dbReference>
<evidence type="ECO:0000256" key="6">
    <source>
        <dbReference type="SAM" id="Phobius"/>
    </source>
</evidence>
<dbReference type="InterPro" id="IPR002401">
    <property type="entry name" value="Cyt_P450_E_grp-I"/>
</dbReference>
<dbReference type="SUPFAM" id="SSF48264">
    <property type="entry name" value="Cytochrome P450"/>
    <property type="match status" value="1"/>
</dbReference>
<dbReference type="EMBL" id="CAWUOM010000012">
    <property type="protein sequence ID" value="CAK7264690.1"/>
    <property type="molecule type" value="Genomic_DNA"/>
</dbReference>
<proteinExistence type="inferred from homology"/>